<reference evidence="1" key="1">
    <citation type="submission" date="2018-02" db="EMBL/GenBank/DDBJ databases">
        <title>The genomes of Aspergillus section Nigri reveals drivers in fungal speciation.</title>
        <authorList>
            <consortium name="DOE Joint Genome Institute"/>
            <person name="Vesth T.C."/>
            <person name="Nybo J."/>
            <person name="Theobald S."/>
            <person name="Brandl J."/>
            <person name="Frisvad J.C."/>
            <person name="Nielsen K.F."/>
            <person name="Lyhne E.K."/>
            <person name="Kogle M.E."/>
            <person name="Kuo A."/>
            <person name="Riley R."/>
            <person name="Clum A."/>
            <person name="Nolan M."/>
            <person name="Lipzen A."/>
            <person name="Salamov A."/>
            <person name="Henrissat B."/>
            <person name="Wiebenga A."/>
            <person name="De vries R.P."/>
            <person name="Grigoriev I.V."/>
            <person name="Mortensen U.H."/>
            <person name="Andersen M.R."/>
            <person name="Baker S.E."/>
        </authorList>
    </citation>
    <scope>NUCLEOTIDE SEQUENCE</scope>
    <source>
        <strain evidence="1">CBS 115574</strain>
    </source>
</reference>
<dbReference type="EMBL" id="KZ824549">
    <property type="protein sequence ID" value="RAK89037.1"/>
    <property type="molecule type" value="Genomic_DNA"/>
</dbReference>
<proteinExistence type="predicted"/>
<protein>
    <submittedName>
        <fullName evidence="1">Uncharacterized protein</fullName>
    </submittedName>
</protein>
<accession>A0ACD1IGY9</accession>
<sequence>MHANEDPFNSGWASGSSQHGGSEAKRRSGYVPPYMRSCITPDVRRRLDDEWILLKEKLFGSSQGTAELSDDPKEKDKSDDEASPDNPSNNMPSAESSCDPGLSEGSPYEGECYDDEWSDDGLLDNESFNDESSNDSSSQNPGFWQYICDICSMVWDCIKTGFQKVFGSIKSACSWLWDILYEAGSWVKEHLDNFLSTITQIFMDSRR</sequence>
<evidence type="ECO:0000313" key="1">
    <source>
        <dbReference type="EMBL" id="RAK89037.1"/>
    </source>
</evidence>
<name>A0ACD1IGY9_9EURO</name>
<gene>
    <name evidence="1" type="ORF">BO79DRAFT_217743</name>
</gene>
<keyword evidence="2" id="KW-1185">Reference proteome</keyword>
<dbReference type="Proteomes" id="UP000249748">
    <property type="component" value="Unassembled WGS sequence"/>
</dbReference>
<evidence type="ECO:0000313" key="2">
    <source>
        <dbReference type="Proteomes" id="UP000249748"/>
    </source>
</evidence>
<organism evidence="1 2">
    <name type="scientific">Aspergillus costaricaensis CBS 115574</name>
    <dbReference type="NCBI Taxonomy" id="1448317"/>
    <lineage>
        <taxon>Eukaryota</taxon>
        <taxon>Fungi</taxon>
        <taxon>Dikarya</taxon>
        <taxon>Ascomycota</taxon>
        <taxon>Pezizomycotina</taxon>
        <taxon>Eurotiomycetes</taxon>
        <taxon>Eurotiomycetidae</taxon>
        <taxon>Eurotiales</taxon>
        <taxon>Aspergillaceae</taxon>
        <taxon>Aspergillus</taxon>
        <taxon>Aspergillus subgen. Circumdati</taxon>
    </lineage>
</organism>